<evidence type="ECO:0000256" key="1">
    <source>
        <dbReference type="SAM" id="Phobius"/>
    </source>
</evidence>
<feature type="transmembrane region" description="Helical" evidence="1">
    <location>
        <begin position="85"/>
        <end position="104"/>
    </location>
</feature>
<proteinExistence type="predicted"/>
<feature type="transmembrane region" description="Helical" evidence="1">
    <location>
        <begin position="270"/>
        <end position="288"/>
    </location>
</feature>
<feature type="transmembrane region" description="Helical" evidence="1">
    <location>
        <begin position="308"/>
        <end position="327"/>
    </location>
</feature>
<name>A0A9W6UEQ4_9STRA</name>
<reference evidence="2" key="1">
    <citation type="submission" date="2023-04" db="EMBL/GenBank/DDBJ databases">
        <title>Phytophthora lilii NBRC 32176.</title>
        <authorList>
            <person name="Ichikawa N."/>
            <person name="Sato H."/>
            <person name="Tonouchi N."/>
        </authorList>
    </citation>
    <scope>NUCLEOTIDE SEQUENCE</scope>
    <source>
        <strain evidence="2">NBRC 32176</strain>
    </source>
</reference>
<keyword evidence="3" id="KW-1185">Reference proteome</keyword>
<dbReference type="EMBL" id="BSXW01000876">
    <property type="protein sequence ID" value="GMF31042.1"/>
    <property type="molecule type" value="Genomic_DNA"/>
</dbReference>
<protein>
    <submittedName>
        <fullName evidence="2">Unnamed protein product</fullName>
    </submittedName>
</protein>
<evidence type="ECO:0000313" key="2">
    <source>
        <dbReference type="EMBL" id="GMF31042.1"/>
    </source>
</evidence>
<keyword evidence="1" id="KW-0812">Transmembrane</keyword>
<dbReference type="OrthoDB" id="127325at2759"/>
<accession>A0A9W6UEQ4</accession>
<sequence>MTRKGEPSTPSLQFVDISPRIFAVWWVVLLGVHCVTCGYNPAFALIYYELKDTYLYRSLQYSGIETILQIVQAYRMSWYLPRMTLNRFFLVLLKLNCWSSVFIYSLSFKRNEARKRFASLVSDCLLDRVSCVGVPLIVVLSYFRDYDAKLTGFPLVYWYDDVWSARVLNEFQMVLVVSWSDLMSRTVFSFGLVATTTSLKELLRKVPDSSKRQITPTADSVKMADRPKDIKAIGPILPGVELVRETPQFVKVGSGSYAGTGLRSRTGRRLLHSAHIVFGIWGVIALGLHIQASVQEEIPQCALQVHPWAMSEPACYLAILTAIILVFPARKGKSKQDGVSLKIYWCYTTYSSLPHAKNSDLISDFHLTTGIKVYNSTMFDWGESAAVTNTNHPALIWLYFVRVNLPDGRLPEGIMSANFPANLYDLEFTYTNVRELPDDLDLKWLIGTTVYFECSELTVVPPVL</sequence>
<keyword evidence="1" id="KW-1133">Transmembrane helix</keyword>
<keyword evidence="1" id="KW-0472">Membrane</keyword>
<comment type="caution">
    <text evidence="2">The sequence shown here is derived from an EMBL/GenBank/DDBJ whole genome shotgun (WGS) entry which is preliminary data.</text>
</comment>
<evidence type="ECO:0000313" key="3">
    <source>
        <dbReference type="Proteomes" id="UP001165083"/>
    </source>
</evidence>
<dbReference type="AlphaFoldDB" id="A0A9W6UEQ4"/>
<gene>
    <name evidence="2" type="ORF">Plil01_001328000</name>
</gene>
<dbReference type="Proteomes" id="UP001165083">
    <property type="component" value="Unassembled WGS sequence"/>
</dbReference>
<feature type="transmembrane region" description="Helical" evidence="1">
    <location>
        <begin position="21"/>
        <end position="48"/>
    </location>
</feature>
<organism evidence="2 3">
    <name type="scientific">Phytophthora lilii</name>
    <dbReference type="NCBI Taxonomy" id="2077276"/>
    <lineage>
        <taxon>Eukaryota</taxon>
        <taxon>Sar</taxon>
        <taxon>Stramenopiles</taxon>
        <taxon>Oomycota</taxon>
        <taxon>Peronosporomycetes</taxon>
        <taxon>Peronosporales</taxon>
        <taxon>Peronosporaceae</taxon>
        <taxon>Phytophthora</taxon>
    </lineage>
</organism>